<comment type="cofactor">
    <cofactor evidence="8">
        <name>Mg(2+)</name>
        <dbReference type="ChEBI" id="CHEBI:18420"/>
    </cofactor>
    <cofactor evidence="8">
        <name>Mn(2+)</name>
        <dbReference type="ChEBI" id="CHEBI:29035"/>
    </cofactor>
    <text evidence="8">Mg(2+). Can also accept Mn(2+).</text>
</comment>
<evidence type="ECO:0000256" key="6">
    <source>
        <dbReference type="ARBA" id="ARBA00022840"/>
    </source>
</evidence>
<evidence type="ECO:0000256" key="1">
    <source>
        <dbReference type="ARBA" id="ARBA00022490"/>
    </source>
</evidence>
<keyword evidence="2 8" id="KW-0808">Transferase</keyword>
<sequence>MKTSLRPLVARASLQHSCHPYQCQRFERVLSRGLCAHSTHTDRSIEGSVTGLNLLALNVGSTTVKGATYALEYSDLNAQPRLLECSRAEIQAGAEPQELLTLLLDALPEPAQRPDVVVHRIVHGGNLCGGHELDGAILAELEALAPLAPLHQPAALTVARAAGQRWPQSRHGVAFDTSFHASLAPWSRRLPIPRDWDALGVRRYGFHGLAFASALREVAAQDATVLRGPAVFAHLGGGCSVCAVEDGVSRDTTMSLTPLGGVPGPTRSGDLDPGVLLYMLRQNGGDVNATELRLFHAGGLAGIAGHGDMRVLLADSEPSAQLAVELFTVRIAQSIAAMATGINGVNHLVFSGGIGHRAALVRARIVARLEWLGLALDTDLNNAGATRIDARTGPGIWNVAVDEERELAESALVWL</sequence>
<comment type="caution">
    <text evidence="8">Lacks conserved residue(s) required for the propagation of feature annotation.</text>
</comment>
<keyword evidence="1 8" id="KW-0963">Cytoplasm</keyword>
<dbReference type="GO" id="GO:0006083">
    <property type="term" value="P:acetate metabolic process"/>
    <property type="evidence" value="ECO:0007669"/>
    <property type="project" value="TreeGrafter"/>
</dbReference>
<dbReference type="PRINTS" id="PR00471">
    <property type="entry name" value="ACETATEKNASE"/>
</dbReference>
<dbReference type="Proteomes" id="UP000234190">
    <property type="component" value="Unassembled WGS sequence"/>
</dbReference>
<evidence type="ECO:0000313" key="10">
    <source>
        <dbReference type="EMBL" id="PLC48116.1"/>
    </source>
</evidence>
<dbReference type="GO" id="GO:0005524">
    <property type="term" value="F:ATP binding"/>
    <property type="evidence" value="ECO:0007669"/>
    <property type="project" value="UniProtKB-KW"/>
</dbReference>
<evidence type="ECO:0000313" key="11">
    <source>
        <dbReference type="Proteomes" id="UP000234190"/>
    </source>
</evidence>
<evidence type="ECO:0000256" key="4">
    <source>
        <dbReference type="ARBA" id="ARBA00022741"/>
    </source>
</evidence>
<keyword evidence="7 8" id="KW-0460">Magnesium</keyword>
<comment type="catalytic activity">
    <reaction evidence="8">
        <text>acetate + ATP = acetyl phosphate + ADP</text>
        <dbReference type="Rhea" id="RHEA:11352"/>
        <dbReference type="ChEBI" id="CHEBI:22191"/>
        <dbReference type="ChEBI" id="CHEBI:30089"/>
        <dbReference type="ChEBI" id="CHEBI:30616"/>
        <dbReference type="ChEBI" id="CHEBI:456216"/>
        <dbReference type="EC" id="2.7.2.1"/>
    </reaction>
</comment>
<accession>A0A2N4TZC2</accession>
<comment type="subcellular location">
    <subcellularLocation>
        <location evidence="8">Cytoplasm</location>
    </subcellularLocation>
</comment>
<gene>
    <name evidence="8" type="primary">ackA</name>
    <name evidence="10" type="ORF">CR159_19900</name>
</gene>
<reference evidence="10 11" key="1">
    <citation type="submission" date="2017-10" db="EMBL/GenBank/DDBJ databases">
        <title>Two draft genome sequences of Pusillimonas sp. strains isolated from a nitrate- and radionuclide-contaminated groundwater in Russia.</title>
        <authorList>
            <person name="Grouzdev D.S."/>
            <person name="Tourova T.P."/>
            <person name="Goeva M.A."/>
            <person name="Babich T.L."/>
            <person name="Sokolova D.S."/>
            <person name="Abdullin R."/>
            <person name="Poltaraus A.B."/>
            <person name="Toshchakov S.V."/>
            <person name="Nazina T.N."/>
        </authorList>
    </citation>
    <scope>NUCLEOTIDE SEQUENCE [LARGE SCALE GENOMIC DNA]</scope>
    <source>
        <strain evidence="10 11">JR1/69-3-13</strain>
    </source>
</reference>
<feature type="binding site" evidence="8">
    <location>
        <position position="403"/>
    </location>
    <ligand>
        <name>Mg(2+)</name>
        <dbReference type="ChEBI" id="CHEBI:18420"/>
    </ligand>
</feature>
<feature type="site" description="Transition state stabilizer" evidence="8">
    <location>
        <position position="207"/>
    </location>
</feature>
<feature type="binding site" evidence="8">
    <location>
        <begin position="234"/>
        <end position="238"/>
    </location>
    <ligand>
        <name>ATP</name>
        <dbReference type="ChEBI" id="CHEBI:30616"/>
    </ligand>
</feature>
<dbReference type="UniPathway" id="UPA00340">
    <property type="reaction ID" value="UER00458"/>
</dbReference>
<comment type="caution">
    <text evidence="10">The sequence shown here is derived from an EMBL/GenBank/DDBJ whole genome shotgun (WGS) entry which is preliminary data.</text>
</comment>
<feature type="active site" description="Proton donor/acceptor" evidence="8">
    <location>
        <position position="176"/>
    </location>
</feature>
<dbReference type="InterPro" id="IPR043129">
    <property type="entry name" value="ATPase_NBD"/>
</dbReference>
<feature type="site" description="Transition state stabilizer" evidence="8">
    <location>
        <position position="267"/>
    </location>
</feature>
<dbReference type="GO" id="GO:0000287">
    <property type="term" value="F:magnesium ion binding"/>
    <property type="evidence" value="ECO:0007669"/>
    <property type="project" value="UniProtKB-UniRule"/>
</dbReference>
<comment type="pathway">
    <text evidence="8">Metabolic intermediate biosynthesis; acetyl-CoA biosynthesis; acetyl-CoA from acetate: step 1/2.</text>
</comment>
<evidence type="ECO:0000256" key="7">
    <source>
        <dbReference type="ARBA" id="ARBA00022842"/>
    </source>
</evidence>
<keyword evidence="3 8" id="KW-0479">Metal-binding</keyword>
<evidence type="ECO:0000256" key="8">
    <source>
        <dbReference type="HAMAP-Rule" id="MF_00020"/>
    </source>
</evidence>
<evidence type="ECO:0000256" key="2">
    <source>
        <dbReference type="ARBA" id="ARBA00022679"/>
    </source>
</evidence>
<organism evidence="10 11">
    <name type="scientific">Pollutimonas subterranea</name>
    <dbReference type="NCBI Taxonomy" id="2045210"/>
    <lineage>
        <taxon>Bacteria</taxon>
        <taxon>Pseudomonadati</taxon>
        <taxon>Pseudomonadota</taxon>
        <taxon>Betaproteobacteria</taxon>
        <taxon>Burkholderiales</taxon>
        <taxon>Alcaligenaceae</taxon>
        <taxon>Pollutimonas</taxon>
    </lineage>
</organism>
<dbReference type="SUPFAM" id="SSF53067">
    <property type="entry name" value="Actin-like ATPase domain"/>
    <property type="match status" value="2"/>
</dbReference>
<feature type="binding site" evidence="8">
    <location>
        <begin position="308"/>
        <end position="310"/>
    </location>
    <ligand>
        <name>ATP</name>
        <dbReference type="ChEBI" id="CHEBI:30616"/>
    </ligand>
</feature>
<proteinExistence type="inferred from homology"/>
<dbReference type="GO" id="GO:0008776">
    <property type="term" value="F:acetate kinase activity"/>
    <property type="evidence" value="ECO:0007669"/>
    <property type="project" value="UniProtKB-UniRule"/>
</dbReference>
<comment type="similarity">
    <text evidence="8 9">Belongs to the acetokinase family.</text>
</comment>
<dbReference type="GO" id="GO:0005829">
    <property type="term" value="C:cytosol"/>
    <property type="evidence" value="ECO:0007669"/>
    <property type="project" value="TreeGrafter"/>
</dbReference>
<dbReference type="Pfam" id="PF00871">
    <property type="entry name" value="Acetate_kinase"/>
    <property type="match status" value="1"/>
</dbReference>
<protein>
    <recommendedName>
        <fullName evidence="8">Acetate kinase</fullName>
        <ecNumber evidence="8">2.7.2.1</ecNumber>
    </recommendedName>
    <alternativeName>
        <fullName evidence="8">Acetokinase</fullName>
    </alternativeName>
</protein>
<keyword evidence="5 8" id="KW-0418">Kinase</keyword>
<comment type="function">
    <text evidence="8">Catalyzes the formation of acetyl phosphate from acetate and ATP. Can also catalyze the reverse reaction.</text>
</comment>
<dbReference type="InterPro" id="IPR000890">
    <property type="entry name" value="Aliphatic_acid_kin_short-chain"/>
</dbReference>
<evidence type="ECO:0000256" key="5">
    <source>
        <dbReference type="ARBA" id="ARBA00022777"/>
    </source>
</evidence>
<keyword evidence="4 8" id="KW-0547">Nucleotide-binding</keyword>
<dbReference type="PANTHER" id="PTHR21060">
    <property type="entry name" value="ACETATE KINASE"/>
    <property type="match status" value="1"/>
</dbReference>
<evidence type="ECO:0000256" key="3">
    <source>
        <dbReference type="ARBA" id="ARBA00022723"/>
    </source>
</evidence>
<evidence type="ECO:0000256" key="9">
    <source>
        <dbReference type="RuleBase" id="RU003835"/>
    </source>
</evidence>
<keyword evidence="6 8" id="KW-0067">ATP-binding</keyword>
<dbReference type="InterPro" id="IPR004372">
    <property type="entry name" value="Ac/propionate_kinase"/>
</dbReference>
<dbReference type="PANTHER" id="PTHR21060:SF21">
    <property type="entry name" value="ACETATE KINASE"/>
    <property type="match status" value="1"/>
</dbReference>
<feature type="binding site" evidence="8">
    <location>
        <position position="120"/>
    </location>
    <ligand>
        <name>substrate</name>
    </ligand>
</feature>
<dbReference type="Gene3D" id="3.30.420.40">
    <property type="match status" value="2"/>
</dbReference>
<dbReference type="EC" id="2.7.2.1" evidence="8"/>
<keyword evidence="11" id="KW-1185">Reference proteome</keyword>
<dbReference type="GO" id="GO:0006085">
    <property type="term" value="P:acetyl-CoA biosynthetic process"/>
    <property type="evidence" value="ECO:0007669"/>
    <property type="project" value="UniProtKB-UniRule"/>
</dbReference>
<dbReference type="EMBL" id="PDNW01000027">
    <property type="protein sequence ID" value="PLC48116.1"/>
    <property type="molecule type" value="Genomic_DNA"/>
</dbReference>
<comment type="subunit">
    <text evidence="8">Homodimer.</text>
</comment>
<name>A0A2N4TZC2_9BURK</name>
<dbReference type="HAMAP" id="MF_00020">
    <property type="entry name" value="Acetate_kinase"/>
    <property type="match status" value="1"/>
</dbReference>
<dbReference type="AlphaFoldDB" id="A0A2N4TZC2"/>